<dbReference type="PATRIC" id="fig|1050174.4.peg.1117"/>
<organism evidence="1 2">
    <name type="scientific">Corynebacterium epidermidicanis</name>
    <dbReference type="NCBI Taxonomy" id="1050174"/>
    <lineage>
        <taxon>Bacteria</taxon>
        <taxon>Bacillati</taxon>
        <taxon>Actinomycetota</taxon>
        <taxon>Actinomycetes</taxon>
        <taxon>Mycobacteriales</taxon>
        <taxon>Corynebacteriaceae</taxon>
        <taxon>Corynebacterium</taxon>
    </lineage>
</organism>
<evidence type="ECO:0000313" key="1">
    <source>
        <dbReference type="EMBL" id="AKK02970.1"/>
    </source>
</evidence>
<name>A0A0G3GQX2_9CORY</name>
<protein>
    <submittedName>
        <fullName evidence="1">WHG domain</fullName>
    </submittedName>
</protein>
<accession>A0A0G3GQX2</accession>
<dbReference type="Gene3D" id="1.10.357.10">
    <property type="entry name" value="Tetracycline Repressor, domain 2"/>
    <property type="match status" value="1"/>
</dbReference>
<dbReference type="AlphaFoldDB" id="A0A0G3GQX2"/>
<proteinExistence type="predicted"/>
<sequence length="292" mass="31964">MRTRAIFIFAAIHGFGCLTSQGVLRFLNHTAQEQLLFGLIEHVMVGIGDSLRTNITPTILPTLSSAASPTAGIPRASTMPRETPEQMRRALFRAAIEDVADRGVEQLQLESATRRAGLSLELARSVVARSVPFERQLESYLDKEMHVSVASFQALLPEHSSSISMGKATGVAFVCTALNDPAGFNVLTTIASGSIVPRTFEKSSEDFDIGPSFDFLLERVRAAIEKGGGPRTSWTLYENSLHLWCVAHGLAHAFSSGPLRKLDHDYKFVLLEQVPDMSITSLIRRLNLTPEA</sequence>
<dbReference type="EMBL" id="CP011541">
    <property type="protein sequence ID" value="AKK02970.1"/>
    <property type="molecule type" value="Genomic_DNA"/>
</dbReference>
<dbReference type="KEGG" id="cei:CEPID_05515"/>
<reference evidence="1 2" key="1">
    <citation type="submission" date="2015-05" db="EMBL/GenBank/DDBJ databases">
        <title>Complete genome sequence of Corynebacterium epidermidicanis DSM 45586, isolated from the skin of a dog suffering from pruritus.</title>
        <authorList>
            <person name="Ruckert C."/>
            <person name="Albersmeier A."/>
            <person name="Winkler A."/>
            <person name="Tauch A."/>
        </authorList>
    </citation>
    <scope>NUCLEOTIDE SEQUENCE [LARGE SCALE GENOMIC DNA]</scope>
    <source>
        <strain evidence="1 2">DSM 45586</strain>
    </source>
</reference>
<dbReference type="Proteomes" id="UP000035368">
    <property type="component" value="Chromosome"/>
</dbReference>
<keyword evidence="2" id="KW-1185">Reference proteome</keyword>
<gene>
    <name evidence="1" type="ORF">CEPID_05515</name>
</gene>
<evidence type="ECO:0000313" key="2">
    <source>
        <dbReference type="Proteomes" id="UP000035368"/>
    </source>
</evidence>